<keyword evidence="10" id="KW-0449">Lipoprotein</keyword>
<keyword evidence="9" id="KW-0342">GTP-binding</keyword>
<dbReference type="SMART" id="SM00175">
    <property type="entry name" value="RAB"/>
    <property type="match status" value="1"/>
</dbReference>
<keyword evidence="12" id="KW-1185">Reference proteome</keyword>
<evidence type="ECO:0000256" key="3">
    <source>
        <dbReference type="ARBA" id="ARBA00022448"/>
    </source>
</evidence>
<dbReference type="PROSITE" id="PS51422">
    <property type="entry name" value="SAR1"/>
    <property type="match status" value="1"/>
</dbReference>
<dbReference type="SUPFAM" id="SSF52540">
    <property type="entry name" value="P-loop containing nucleoside triphosphate hydrolases"/>
    <property type="match status" value="3"/>
</dbReference>
<dbReference type="Proteomes" id="UP001189429">
    <property type="component" value="Unassembled WGS sequence"/>
</dbReference>
<keyword evidence="5" id="KW-0547">Nucleotide-binding</keyword>
<dbReference type="PROSITE" id="PS51417">
    <property type="entry name" value="ARF"/>
    <property type="match status" value="3"/>
</dbReference>
<evidence type="ECO:0000256" key="4">
    <source>
        <dbReference type="ARBA" id="ARBA00022707"/>
    </source>
</evidence>
<evidence type="ECO:0000256" key="9">
    <source>
        <dbReference type="ARBA" id="ARBA00023134"/>
    </source>
</evidence>
<keyword evidence="6" id="KW-0931">ER-Golgi transport</keyword>
<dbReference type="CDD" id="cd04150">
    <property type="entry name" value="Arf1_5_like"/>
    <property type="match status" value="2"/>
</dbReference>
<evidence type="ECO:0000313" key="11">
    <source>
        <dbReference type="EMBL" id="CAK0885162.1"/>
    </source>
</evidence>
<keyword evidence="8" id="KW-0333">Golgi apparatus</keyword>
<comment type="similarity">
    <text evidence="2">Belongs to the small GTPase superfamily. Arf family.</text>
</comment>
<keyword evidence="3" id="KW-0813">Transport</keyword>
<organism evidence="11 12">
    <name type="scientific">Prorocentrum cordatum</name>
    <dbReference type="NCBI Taxonomy" id="2364126"/>
    <lineage>
        <taxon>Eukaryota</taxon>
        <taxon>Sar</taxon>
        <taxon>Alveolata</taxon>
        <taxon>Dinophyceae</taxon>
        <taxon>Prorocentrales</taxon>
        <taxon>Prorocentraceae</taxon>
        <taxon>Prorocentrum</taxon>
    </lineage>
</organism>
<dbReference type="InterPro" id="IPR005225">
    <property type="entry name" value="Small_GTP-bd"/>
</dbReference>
<accession>A0ABN9WFI5</accession>
<sequence length="620" mass="68951">MQPCFPRRGAAAAAHSERPAVGLVYSAIAESQLAEGMGIVFTKIWQRMVSKEEMRILMLGLDAAGKTTVLYKLKLGEVVTTIPTVGFNVESVEYKNISFTVWDVGGQDKIRRLWRYYFQGTQGLVFVVDSSDRDRVEDAREELMQVLGEDEMRGAALLVLANKQDLPNAMPAAELTEKLGLQGLRARRWYIQSACATSGDGLYEGMDWMSRVLSSRRGAAAAAHSERPAVGLVYSAIAESQLAEGMGIVFTKIWQRMVSKEEMRILMLGLDAVVTTIPTVGFNVESVEYKNISFTVWDVGGQDKIRRLWRYYFQGTQGLVFVVDSSDRDRVEDAREELMQVLGEDEMRGAALLVLANKQDLPNAMPAAELTEKLGLQGLRARQWYIQSACATSGDGLYEGMDWMSRVLSSRRGAAAAAHSERPAVGLVYSAIAESQLAEGMGIVFTKIWQRMVSKEEMRILMLGLDAAGKTTVLYKLKLGEVVTTIPTVGFNVESVEYKNISFTVWDVGGQDKIRRLWRYYFQGTQGLVFVVDSSDRDRVEDAREELMQVLGEDEMRGAALLVLANKQDLPNAMPAAELTEKLGLQGLRARQWYIQSACATSGDGLYEGMDWMSRVLSSR</sequence>
<dbReference type="InterPro" id="IPR045872">
    <property type="entry name" value="Arf1-5-like"/>
</dbReference>
<dbReference type="PANTHER" id="PTHR11711">
    <property type="entry name" value="ADP RIBOSYLATION FACTOR-RELATED"/>
    <property type="match status" value="1"/>
</dbReference>
<protein>
    <recommendedName>
        <fullName evidence="13">ADP-ribosylation factor 1</fullName>
    </recommendedName>
</protein>
<dbReference type="Pfam" id="PF00025">
    <property type="entry name" value="Arf"/>
    <property type="match status" value="3"/>
</dbReference>
<evidence type="ECO:0000256" key="2">
    <source>
        <dbReference type="ARBA" id="ARBA00010290"/>
    </source>
</evidence>
<evidence type="ECO:0000256" key="6">
    <source>
        <dbReference type="ARBA" id="ARBA00022892"/>
    </source>
</evidence>
<keyword evidence="7" id="KW-0653">Protein transport</keyword>
<evidence type="ECO:0008006" key="13">
    <source>
        <dbReference type="Google" id="ProtNLM"/>
    </source>
</evidence>
<dbReference type="InterPro" id="IPR024156">
    <property type="entry name" value="Small_GTPase_ARF"/>
</dbReference>
<gene>
    <name evidence="11" type="ORF">PCOR1329_LOCUS66864</name>
</gene>
<evidence type="ECO:0000256" key="7">
    <source>
        <dbReference type="ARBA" id="ARBA00022927"/>
    </source>
</evidence>
<evidence type="ECO:0000256" key="5">
    <source>
        <dbReference type="ARBA" id="ARBA00022741"/>
    </source>
</evidence>
<dbReference type="SMART" id="SM00177">
    <property type="entry name" value="ARF"/>
    <property type="match status" value="3"/>
</dbReference>
<dbReference type="SMART" id="SM00178">
    <property type="entry name" value="SAR"/>
    <property type="match status" value="3"/>
</dbReference>
<keyword evidence="4" id="KW-0519">Myristate</keyword>
<comment type="caution">
    <text evidence="11">The sequence shown here is derived from an EMBL/GenBank/DDBJ whole genome shotgun (WGS) entry which is preliminary data.</text>
</comment>
<proteinExistence type="inferred from homology"/>
<evidence type="ECO:0000256" key="8">
    <source>
        <dbReference type="ARBA" id="ARBA00023034"/>
    </source>
</evidence>
<evidence type="ECO:0000256" key="1">
    <source>
        <dbReference type="ARBA" id="ARBA00004555"/>
    </source>
</evidence>
<dbReference type="InterPro" id="IPR006689">
    <property type="entry name" value="Small_GTPase_ARF/SAR"/>
</dbReference>
<name>A0ABN9WFI5_9DINO</name>
<dbReference type="InterPro" id="IPR027417">
    <property type="entry name" value="P-loop_NTPase"/>
</dbReference>
<dbReference type="Gene3D" id="3.40.50.300">
    <property type="entry name" value="P-loop containing nucleotide triphosphate hydrolases"/>
    <property type="match status" value="3"/>
</dbReference>
<feature type="non-terminal residue" evidence="11">
    <location>
        <position position="620"/>
    </location>
</feature>
<evidence type="ECO:0000313" key="12">
    <source>
        <dbReference type="Proteomes" id="UP001189429"/>
    </source>
</evidence>
<evidence type="ECO:0000256" key="10">
    <source>
        <dbReference type="ARBA" id="ARBA00023288"/>
    </source>
</evidence>
<reference evidence="11" key="1">
    <citation type="submission" date="2023-10" db="EMBL/GenBank/DDBJ databases">
        <authorList>
            <person name="Chen Y."/>
            <person name="Shah S."/>
            <person name="Dougan E. K."/>
            <person name="Thang M."/>
            <person name="Chan C."/>
        </authorList>
    </citation>
    <scope>NUCLEOTIDE SEQUENCE [LARGE SCALE GENOMIC DNA]</scope>
</reference>
<dbReference type="EMBL" id="CAUYUJ010018635">
    <property type="protein sequence ID" value="CAK0885162.1"/>
    <property type="molecule type" value="Genomic_DNA"/>
</dbReference>
<comment type="subcellular location">
    <subcellularLocation>
        <location evidence="1">Golgi apparatus</location>
    </subcellularLocation>
</comment>
<dbReference type="PRINTS" id="PR00328">
    <property type="entry name" value="SAR1GTPBP"/>
</dbReference>
<dbReference type="NCBIfam" id="TIGR00231">
    <property type="entry name" value="small_GTP"/>
    <property type="match status" value="3"/>
</dbReference>